<evidence type="ECO:0008006" key="4">
    <source>
        <dbReference type="Google" id="ProtNLM"/>
    </source>
</evidence>
<feature type="coiled-coil region" evidence="1">
    <location>
        <begin position="16"/>
        <end position="43"/>
    </location>
</feature>
<sequence length="143" mass="15831">MKTPYDTALRMQQRDVDAAKVAIAAAAERVAALEQEAGALAERAREERVLAHALPFDSDLWLARAKHQQARVAAEAEAARGRLAQLREQAQEAFGRLRAIETAAQRYRDEQARALEAAEQAAIDDIAAARFLHDRKRMMVKAG</sequence>
<comment type="caution">
    <text evidence="2">The sequence shown here is derived from an EMBL/GenBank/DDBJ whole genome shotgun (WGS) entry which is preliminary data.</text>
</comment>
<proteinExistence type="predicted"/>
<dbReference type="AlphaFoldDB" id="A0A2U0SFX9"/>
<feature type="coiled-coil region" evidence="1">
    <location>
        <begin position="69"/>
        <end position="103"/>
    </location>
</feature>
<evidence type="ECO:0000256" key="1">
    <source>
        <dbReference type="SAM" id="Coils"/>
    </source>
</evidence>
<dbReference type="RefSeq" id="WP_116469670.1">
    <property type="nucleotide sequence ID" value="NZ_QENQ01000001.1"/>
</dbReference>
<keyword evidence="3" id="KW-1185">Reference proteome</keyword>
<accession>A0A2U0SFX9</accession>
<dbReference type="EMBL" id="QENQ01000001">
    <property type="protein sequence ID" value="PVX30257.1"/>
    <property type="molecule type" value="Genomic_DNA"/>
</dbReference>
<organism evidence="2 3">
    <name type="scientific">Sphingomonas pokkalii</name>
    <dbReference type="NCBI Taxonomy" id="2175090"/>
    <lineage>
        <taxon>Bacteria</taxon>
        <taxon>Pseudomonadati</taxon>
        <taxon>Pseudomonadota</taxon>
        <taxon>Alphaproteobacteria</taxon>
        <taxon>Sphingomonadales</taxon>
        <taxon>Sphingomonadaceae</taxon>
        <taxon>Sphingomonas</taxon>
    </lineage>
</organism>
<evidence type="ECO:0000313" key="2">
    <source>
        <dbReference type="EMBL" id="PVX30257.1"/>
    </source>
</evidence>
<name>A0A2U0SFX9_9SPHN</name>
<keyword evidence="1" id="KW-0175">Coiled coil</keyword>
<gene>
    <name evidence="2" type="ORF">DD559_13695</name>
</gene>
<evidence type="ECO:0000313" key="3">
    <source>
        <dbReference type="Proteomes" id="UP000245890"/>
    </source>
</evidence>
<reference evidence="2 3" key="1">
    <citation type="submission" date="2018-05" db="EMBL/GenBank/DDBJ databases">
        <title>Description of Sphingomonas pokkalii sp nov, isolated from the rhizosphere of saline tolerant pokkali rice and its draft genome analysis.</title>
        <authorList>
            <person name="Menon R."/>
            <person name="Kumari S."/>
            <person name="Rameshkumar N."/>
        </authorList>
    </citation>
    <scope>NUCLEOTIDE SEQUENCE [LARGE SCALE GENOMIC DNA]</scope>
    <source>
        <strain evidence="2 3">L3B27</strain>
    </source>
</reference>
<protein>
    <recommendedName>
        <fullName evidence="4">Flagellar FliJ protein</fullName>
    </recommendedName>
</protein>
<dbReference type="Proteomes" id="UP000245890">
    <property type="component" value="Unassembled WGS sequence"/>
</dbReference>